<evidence type="ECO:0000313" key="3">
    <source>
        <dbReference type="EMBL" id="MBA8816650.1"/>
    </source>
</evidence>
<dbReference type="Pfam" id="PF13524">
    <property type="entry name" value="Glyco_trans_1_2"/>
    <property type="match status" value="1"/>
</dbReference>
<feature type="domain" description="Glycosyltransferase 2-like" evidence="1">
    <location>
        <begin position="210"/>
        <end position="338"/>
    </location>
</feature>
<dbReference type="GO" id="GO:0016758">
    <property type="term" value="F:hexosyltransferase activity"/>
    <property type="evidence" value="ECO:0007669"/>
    <property type="project" value="UniProtKB-ARBA"/>
</dbReference>
<organism evidence="3 4">
    <name type="scientific">Microbacterium halimionae</name>
    <dbReference type="NCBI Taxonomy" id="1526413"/>
    <lineage>
        <taxon>Bacteria</taxon>
        <taxon>Bacillati</taxon>
        <taxon>Actinomycetota</taxon>
        <taxon>Actinomycetes</taxon>
        <taxon>Micrococcales</taxon>
        <taxon>Microbacteriaceae</taxon>
        <taxon>Microbacterium</taxon>
    </lineage>
</organism>
<evidence type="ECO:0000259" key="1">
    <source>
        <dbReference type="Pfam" id="PF00535"/>
    </source>
</evidence>
<dbReference type="EMBL" id="JACGWY010000002">
    <property type="protein sequence ID" value="MBA8816650.1"/>
    <property type="molecule type" value="Genomic_DNA"/>
</dbReference>
<dbReference type="Gene3D" id="3.90.550.10">
    <property type="entry name" value="Spore Coat Polysaccharide Biosynthesis Protein SpsA, Chain A"/>
    <property type="match status" value="1"/>
</dbReference>
<dbReference type="InterPro" id="IPR001173">
    <property type="entry name" value="Glyco_trans_2-like"/>
</dbReference>
<keyword evidence="3" id="KW-0808">Transferase</keyword>
<keyword evidence="4" id="KW-1185">Reference proteome</keyword>
<protein>
    <submittedName>
        <fullName evidence="3">Glycosyltransferase involved in cell wall biosynthesis</fullName>
    </submittedName>
</protein>
<dbReference type="RefSeq" id="WP_167047000.1">
    <property type="nucleotide sequence ID" value="NZ_JAAOZB010000001.1"/>
</dbReference>
<dbReference type="AlphaFoldDB" id="A0A7W3JPJ3"/>
<sequence length="1025" mass="113896">MNRLREMSRHLRRIPVVRHALEKSDSRRRIARVIAAGIVDPVLYAAQLGLDEMNTAEAAAHYIHSGYRHGYAVNILIDDFVLKRNMSGTTRPLAYDYIASAEWNTPVSPAWDAEVYLTEHPEARQHPGGPVGHLWGRVQSDPQNVKIPIQDASGVRSVDWTDFYQHTLHAISAWSTARADNGRRRPNSWLKKPTEPLPVWGDANAQPLVSIVMPVWNRSGGVRVAAESVLAQTWTNWELLIVDDGSWDDTATIAQLLACRDQRIRFIPRDHSGVSATRNAGIDAAQGEYIAFLDSDNEWQPLFLETMVSSMVEEGDAVTFATVELVHEDRVSYRQNEPTHDSLLLGNSVDLNSLVVRSDALAAAGNFDTALPRAVDFDLILRLAEKNRIRHIPVLGPVYGNHEEYADRISTAEPMGWDTYVRLRAQVAWDEVRGKELLSGTHVVAILNRRDTDISYKLKELLLLSEDPSFSVLVAFIAPTREEWMSGAAARPGRPNLDTQLFVEFESFSYAVNMCLTKVRRTGTLVLGPHALFDADSIRKLANAAEPASRRVVIPTNVTPQGVLLGVGSAQPKRGAAPEPMLWGHPLSDAKALGTTHKIPALHGDSFAMPTADLIKVQGLSPLLYNQFELPALSSALRAEWPDYEFVVRTDVVWRQFESRTPPRVDPLGNLKALTTLMPATLGDAAELHAELGQHLAHWEYLTTADGESRMRPMIHREIATSSSIPRLRWALKIASRFGPMGETWGDTHFARSLARALERLGQEVVIDHHDAHSRDTAYIDDVSLVIRGLDAHVTPTAGINMLWVISHPEMVTRAEASKFDLVFAASDSWAQRQSSRWGRTVTPLLQCTDPELFRPTQRPRTKDIVFVGNSRHIARPAVLEPLRAGIPIVVYGGGWEQFISPDSIAATSVPNADVPALYESASVVLNDHWRDMQRDGFISNRLFDVVAAGGRVLSDRVDGIEDIFGSSVVTYGSGDDLVKILRNGIENIFPPTTEITHTSDRIRREHSFDARAQELLKAALAARR</sequence>
<dbReference type="InterPro" id="IPR055259">
    <property type="entry name" value="YkvP/CgeB_Glyco_trans-like"/>
</dbReference>
<gene>
    <name evidence="3" type="ORF">FHX48_001723</name>
</gene>
<dbReference type="Pfam" id="PF00535">
    <property type="entry name" value="Glycos_transf_2"/>
    <property type="match status" value="1"/>
</dbReference>
<dbReference type="Proteomes" id="UP000526083">
    <property type="component" value="Unassembled WGS sequence"/>
</dbReference>
<dbReference type="InterPro" id="IPR029044">
    <property type="entry name" value="Nucleotide-diphossugar_trans"/>
</dbReference>
<dbReference type="PANTHER" id="PTHR22916:SF3">
    <property type="entry name" value="UDP-GLCNAC:BETAGAL BETA-1,3-N-ACETYLGLUCOSAMINYLTRANSFERASE-LIKE PROTEIN 1"/>
    <property type="match status" value="1"/>
</dbReference>
<reference evidence="3 4" key="1">
    <citation type="submission" date="2020-07" db="EMBL/GenBank/DDBJ databases">
        <title>Sequencing the genomes of 1000 actinobacteria strains.</title>
        <authorList>
            <person name="Klenk H.-P."/>
        </authorList>
    </citation>
    <scope>NUCLEOTIDE SEQUENCE [LARGE SCALE GENOMIC DNA]</scope>
    <source>
        <strain evidence="3 4">DSM 27576</strain>
    </source>
</reference>
<accession>A0A7W3JPJ3</accession>
<comment type="caution">
    <text evidence="3">The sequence shown here is derived from an EMBL/GenBank/DDBJ whole genome shotgun (WGS) entry which is preliminary data.</text>
</comment>
<proteinExistence type="predicted"/>
<feature type="domain" description="Spore protein YkvP/CgeB glycosyl transferase-like" evidence="2">
    <location>
        <begin position="878"/>
        <end position="1017"/>
    </location>
</feature>
<evidence type="ECO:0000313" key="4">
    <source>
        <dbReference type="Proteomes" id="UP000526083"/>
    </source>
</evidence>
<dbReference type="PANTHER" id="PTHR22916">
    <property type="entry name" value="GLYCOSYLTRANSFERASE"/>
    <property type="match status" value="1"/>
</dbReference>
<evidence type="ECO:0000259" key="2">
    <source>
        <dbReference type="Pfam" id="PF13524"/>
    </source>
</evidence>
<dbReference type="SUPFAM" id="SSF53756">
    <property type="entry name" value="UDP-Glycosyltransferase/glycogen phosphorylase"/>
    <property type="match status" value="1"/>
</dbReference>
<name>A0A7W3JPJ3_9MICO</name>
<dbReference type="SUPFAM" id="SSF53448">
    <property type="entry name" value="Nucleotide-diphospho-sugar transferases"/>
    <property type="match status" value="1"/>
</dbReference>